<evidence type="ECO:0000259" key="2">
    <source>
        <dbReference type="PROSITE" id="PS51459"/>
    </source>
</evidence>
<evidence type="ECO:0000313" key="4">
    <source>
        <dbReference type="Proteomes" id="UP001595699"/>
    </source>
</evidence>
<evidence type="ECO:0000313" key="3">
    <source>
        <dbReference type="EMBL" id="MFC3759352.1"/>
    </source>
</evidence>
<accession>A0ABV7Y3G4</accession>
<evidence type="ECO:0000256" key="1">
    <source>
        <dbReference type="SAM" id="MobiDB-lite"/>
    </source>
</evidence>
<dbReference type="Gene3D" id="1.20.120.1870">
    <property type="entry name" value="Fic/DOC protein, Fido domain"/>
    <property type="match status" value="1"/>
</dbReference>
<feature type="domain" description="Fido" evidence="2">
    <location>
        <begin position="4"/>
        <end position="119"/>
    </location>
</feature>
<dbReference type="InterPro" id="IPR003812">
    <property type="entry name" value="Fido"/>
</dbReference>
<dbReference type="Proteomes" id="UP001595699">
    <property type="component" value="Unassembled WGS sequence"/>
</dbReference>
<feature type="region of interest" description="Disordered" evidence="1">
    <location>
        <begin position="118"/>
        <end position="137"/>
    </location>
</feature>
<dbReference type="InterPro" id="IPR006440">
    <property type="entry name" value="Doc"/>
</dbReference>
<dbReference type="NCBIfam" id="TIGR01550">
    <property type="entry name" value="DOC_P1"/>
    <property type="match status" value="1"/>
</dbReference>
<dbReference type="RefSeq" id="WP_307782680.1">
    <property type="nucleotide sequence ID" value="NZ_JAFBCM010000001.1"/>
</dbReference>
<sequence>MIYLTLGELLHVAERILGDFEVRDYGLLEAALARPRASAFGEDAYKTLDEKAAALLHSLAKNHALEDGNKRLSLAGLIAFYGMNGRRLTLTNAQAYDLIIDVADGTLDTVAGIAQRLSRATEPRRPRLPENVGGASQ</sequence>
<keyword evidence="4" id="KW-1185">Reference proteome</keyword>
<dbReference type="EMBL" id="JBHRZH010000001">
    <property type="protein sequence ID" value="MFC3759352.1"/>
    <property type="molecule type" value="Genomic_DNA"/>
</dbReference>
<dbReference type="InterPro" id="IPR053737">
    <property type="entry name" value="Type_II_TA_Toxin"/>
</dbReference>
<dbReference type="PANTHER" id="PTHR39426">
    <property type="entry name" value="HOMOLOGY TO DEATH-ON-CURING PROTEIN OF PHAGE P1"/>
    <property type="match status" value="1"/>
</dbReference>
<feature type="compositionally biased region" description="Basic and acidic residues" evidence="1">
    <location>
        <begin position="119"/>
        <end position="128"/>
    </location>
</feature>
<proteinExistence type="predicted"/>
<dbReference type="PROSITE" id="PS51459">
    <property type="entry name" value="FIDO"/>
    <property type="match status" value="1"/>
</dbReference>
<dbReference type="PANTHER" id="PTHR39426:SF1">
    <property type="entry name" value="HOMOLOGY TO DEATH-ON-CURING PROTEIN OF PHAGE P1"/>
    <property type="match status" value="1"/>
</dbReference>
<organism evidence="3 4">
    <name type="scientific">Tenggerimyces flavus</name>
    <dbReference type="NCBI Taxonomy" id="1708749"/>
    <lineage>
        <taxon>Bacteria</taxon>
        <taxon>Bacillati</taxon>
        <taxon>Actinomycetota</taxon>
        <taxon>Actinomycetes</taxon>
        <taxon>Propionibacteriales</taxon>
        <taxon>Nocardioidaceae</taxon>
        <taxon>Tenggerimyces</taxon>
    </lineage>
</organism>
<reference evidence="4" key="1">
    <citation type="journal article" date="2019" name="Int. J. Syst. Evol. Microbiol.">
        <title>The Global Catalogue of Microorganisms (GCM) 10K type strain sequencing project: providing services to taxonomists for standard genome sequencing and annotation.</title>
        <authorList>
            <consortium name="The Broad Institute Genomics Platform"/>
            <consortium name="The Broad Institute Genome Sequencing Center for Infectious Disease"/>
            <person name="Wu L."/>
            <person name="Ma J."/>
        </authorList>
    </citation>
    <scope>NUCLEOTIDE SEQUENCE [LARGE SCALE GENOMIC DNA]</scope>
    <source>
        <strain evidence="4">CGMCC 4.7241</strain>
    </source>
</reference>
<comment type="caution">
    <text evidence="3">The sequence shown here is derived from an EMBL/GenBank/DDBJ whole genome shotgun (WGS) entry which is preliminary data.</text>
</comment>
<name>A0ABV7Y3G4_9ACTN</name>
<protein>
    <submittedName>
        <fullName evidence="3">Type II toxin-antitoxin system death-on-curing family toxin</fullName>
    </submittedName>
</protein>
<gene>
    <name evidence="3" type="ORF">ACFOUW_00740</name>
</gene>
<dbReference type="Pfam" id="PF02661">
    <property type="entry name" value="Fic"/>
    <property type="match status" value="1"/>
</dbReference>